<gene>
    <name evidence="1" type="ORF">PHMEG_00023326</name>
</gene>
<evidence type="ECO:0000313" key="2">
    <source>
        <dbReference type="Proteomes" id="UP000198211"/>
    </source>
</evidence>
<evidence type="ECO:0000313" key="1">
    <source>
        <dbReference type="EMBL" id="OWZ04724.1"/>
    </source>
</evidence>
<name>A0A225VHZ8_9STRA</name>
<keyword evidence="2" id="KW-1185">Reference proteome</keyword>
<evidence type="ECO:0008006" key="3">
    <source>
        <dbReference type="Google" id="ProtNLM"/>
    </source>
</evidence>
<dbReference type="AlphaFoldDB" id="A0A225VHZ8"/>
<sequence>MNLSILWTNDPLQKPVPKDNNSGEAVVLCNMNALLPHHPKSSWRLVVADRFYTSVKLAFVLLHRHMYLTGTIQTTDRSDYAQGVITFKKYRTVNKMKVIV</sequence>
<proteinExistence type="predicted"/>
<dbReference type="EMBL" id="NBNE01004807">
    <property type="protein sequence ID" value="OWZ04724.1"/>
    <property type="molecule type" value="Genomic_DNA"/>
</dbReference>
<dbReference type="OrthoDB" id="117306at2759"/>
<protein>
    <recommendedName>
        <fullName evidence="3">PiggyBac transposable element-derived protein domain-containing protein</fullName>
    </recommendedName>
</protein>
<accession>A0A225VHZ8</accession>
<reference evidence="2" key="1">
    <citation type="submission" date="2017-03" db="EMBL/GenBank/DDBJ databases">
        <title>Phytopthora megakarya and P. palmivora, two closely related causual agents of cacao black pod achieved similar genome size and gene model numbers by different mechanisms.</title>
        <authorList>
            <person name="Ali S."/>
            <person name="Shao J."/>
            <person name="Larry D.J."/>
            <person name="Kronmiller B."/>
            <person name="Shen D."/>
            <person name="Strem M.D."/>
            <person name="Melnick R.L."/>
            <person name="Guiltinan M.J."/>
            <person name="Tyler B.M."/>
            <person name="Meinhardt L.W."/>
            <person name="Bailey B.A."/>
        </authorList>
    </citation>
    <scope>NUCLEOTIDE SEQUENCE [LARGE SCALE GENOMIC DNA]</scope>
    <source>
        <strain evidence="2">zdho120</strain>
    </source>
</reference>
<comment type="caution">
    <text evidence="1">The sequence shown here is derived from an EMBL/GenBank/DDBJ whole genome shotgun (WGS) entry which is preliminary data.</text>
</comment>
<dbReference type="Proteomes" id="UP000198211">
    <property type="component" value="Unassembled WGS sequence"/>
</dbReference>
<organism evidence="1 2">
    <name type="scientific">Phytophthora megakarya</name>
    <dbReference type="NCBI Taxonomy" id="4795"/>
    <lineage>
        <taxon>Eukaryota</taxon>
        <taxon>Sar</taxon>
        <taxon>Stramenopiles</taxon>
        <taxon>Oomycota</taxon>
        <taxon>Peronosporomycetes</taxon>
        <taxon>Peronosporales</taxon>
        <taxon>Peronosporaceae</taxon>
        <taxon>Phytophthora</taxon>
    </lineage>
</organism>